<reference evidence="2" key="1">
    <citation type="journal article" date="2020" name="Fungal Divers.">
        <title>Resolving the Mortierellaceae phylogeny through synthesis of multi-gene phylogenetics and phylogenomics.</title>
        <authorList>
            <person name="Vandepol N."/>
            <person name="Liber J."/>
            <person name="Desiro A."/>
            <person name="Na H."/>
            <person name="Kennedy M."/>
            <person name="Barry K."/>
            <person name="Grigoriev I.V."/>
            <person name="Miller A.N."/>
            <person name="O'Donnell K."/>
            <person name="Stajich J.E."/>
            <person name="Bonito G."/>
        </authorList>
    </citation>
    <scope>NUCLEOTIDE SEQUENCE</scope>
    <source>
        <strain evidence="2">REB-010B</strain>
    </source>
</reference>
<dbReference type="EMBL" id="JAAAIP010000119">
    <property type="protein sequence ID" value="KAG0325269.1"/>
    <property type="molecule type" value="Genomic_DNA"/>
</dbReference>
<sequence length="383" mass="39838">METIYGIQADTETLREAHERQRRIQQRLQEQHLAVSDSTADAAPTKSGLAKLKSPPKPTMVARSTSASALPSPATLGIPSHSPSLNPSGAVTPTKPTAAAAARPRLIGSAATSPFIQSAEYHHQHSPGPSQLRSTTHSPAFLSKLYDVEHRLPNSVPWLPLPGTAGAAAAAAAAAATSGFSSRSESPVVFGRRKSDSGTPTSGASTPGLGYSKHSYGPVTAAAMSSSSLALEGSQQQENPFPQSPQLQPHPHPHPHAHHHLLSHQELAALSRTSSPMLNEALPLYLRRKSDSLHAMERSLSNPGGTGAVGMVHTAPGSPFVHPIHSPAAIVLSSGENSGVVTPMHTASPAHMMFAFPSQGVISTATSHSSSSNSRSIDGSNTM</sequence>
<feature type="region of interest" description="Disordered" evidence="1">
    <location>
        <begin position="1"/>
        <end position="101"/>
    </location>
</feature>
<dbReference type="Proteomes" id="UP000738325">
    <property type="component" value="Unassembled WGS sequence"/>
</dbReference>
<evidence type="ECO:0000313" key="3">
    <source>
        <dbReference type="Proteomes" id="UP000738325"/>
    </source>
</evidence>
<gene>
    <name evidence="2" type="ORF">BGZ99_000846</name>
</gene>
<feature type="compositionally biased region" description="Low complexity" evidence="1">
    <location>
        <begin position="62"/>
        <end position="76"/>
    </location>
</feature>
<protein>
    <submittedName>
        <fullName evidence="2">Uncharacterized protein</fullName>
    </submittedName>
</protein>
<proteinExistence type="predicted"/>
<dbReference type="AlphaFoldDB" id="A0A9P6UYB4"/>
<comment type="caution">
    <text evidence="2">The sequence shown here is derived from an EMBL/GenBank/DDBJ whole genome shotgun (WGS) entry which is preliminary data.</text>
</comment>
<feature type="region of interest" description="Disordered" evidence="1">
    <location>
        <begin position="177"/>
        <end position="211"/>
    </location>
</feature>
<evidence type="ECO:0000256" key="1">
    <source>
        <dbReference type="SAM" id="MobiDB-lite"/>
    </source>
</evidence>
<name>A0A9P6UYB4_9FUNG</name>
<organism evidence="2 3">
    <name type="scientific">Dissophora globulifera</name>
    <dbReference type="NCBI Taxonomy" id="979702"/>
    <lineage>
        <taxon>Eukaryota</taxon>
        <taxon>Fungi</taxon>
        <taxon>Fungi incertae sedis</taxon>
        <taxon>Mucoromycota</taxon>
        <taxon>Mortierellomycotina</taxon>
        <taxon>Mortierellomycetes</taxon>
        <taxon>Mortierellales</taxon>
        <taxon>Mortierellaceae</taxon>
        <taxon>Dissophora</taxon>
    </lineage>
</organism>
<dbReference type="OrthoDB" id="2438518at2759"/>
<feature type="compositionally biased region" description="Basic residues" evidence="1">
    <location>
        <begin position="251"/>
        <end position="261"/>
    </location>
</feature>
<feature type="compositionally biased region" description="Low complexity" evidence="1">
    <location>
        <begin position="90"/>
        <end position="101"/>
    </location>
</feature>
<evidence type="ECO:0000313" key="2">
    <source>
        <dbReference type="EMBL" id="KAG0325269.1"/>
    </source>
</evidence>
<feature type="region of interest" description="Disordered" evidence="1">
    <location>
        <begin position="224"/>
        <end position="261"/>
    </location>
</feature>
<accession>A0A9P6UYB4</accession>
<feature type="region of interest" description="Disordered" evidence="1">
    <location>
        <begin position="364"/>
        <end position="383"/>
    </location>
</feature>
<keyword evidence="3" id="KW-1185">Reference proteome</keyword>